<dbReference type="HAMAP" id="MF_00139">
    <property type="entry name" value="PurH"/>
    <property type="match status" value="1"/>
</dbReference>
<protein>
    <recommendedName>
        <fullName evidence="8">Bifunctional purine biosynthesis protein PurH</fullName>
    </recommendedName>
    <domain>
        <recommendedName>
            <fullName evidence="8">Phosphoribosylaminoimidazolecarboxamide formyltransferase</fullName>
            <ecNumber evidence="8">2.1.2.3</ecNumber>
        </recommendedName>
        <alternativeName>
            <fullName evidence="8">AICAR transformylase</fullName>
        </alternativeName>
    </domain>
    <domain>
        <recommendedName>
            <fullName evidence="8">IMP cyclohydrolase</fullName>
            <ecNumber evidence="8">3.5.4.10</ecNumber>
        </recommendedName>
        <alternativeName>
            <fullName evidence="8">ATIC</fullName>
        </alternativeName>
        <alternativeName>
            <fullName evidence="8">IMP synthase</fullName>
        </alternativeName>
        <alternativeName>
            <fullName evidence="8">Inosinicase</fullName>
        </alternativeName>
    </domain>
</protein>
<dbReference type="PIRSF" id="PIRSF000414">
    <property type="entry name" value="AICARFT_IMPCHas"/>
    <property type="match status" value="1"/>
</dbReference>
<dbReference type="PANTHER" id="PTHR11692:SF0">
    <property type="entry name" value="BIFUNCTIONAL PURINE BIOSYNTHESIS PROTEIN ATIC"/>
    <property type="match status" value="1"/>
</dbReference>
<dbReference type="Gene3D" id="3.40.140.20">
    <property type="match status" value="2"/>
</dbReference>
<organism evidence="10 11">
    <name type="scientific">Mucilaginibacter roseus</name>
    <dbReference type="NCBI Taxonomy" id="1528868"/>
    <lineage>
        <taxon>Bacteria</taxon>
        <taxon>Pseudomonadati</taxon>
        <taxon>Bacteroidota</taxon>
        <taxon>Sphingobacteriia</taxon>
        <taxon>Sphingobacteriales</taxon>
        <taxon>Sphingobacteriaceae</taxon>
        <taxon>Mucilaginibacter</taxon>
    </lineage>
</organism>
<evidence type="ECO:0000259" key="9">
    <source>
        <dbReference type="PROSITE" id="PS51855"/>
    </source>
</evidence>
<dbReference type="InterPro" id="IPR036914">
    <property type="entry name" value="MGS-like_dom_sf"/>
</dbReference>
<feature type="domain" description="MGS-like" evidence="9">
    <location>
        <begin position="1"/>
        <end position="149"/>
    </location>
</feature>
<dbReference type="InterPro" id="IPR002695">
    <property type="entry name" value="PurH-like"/>
</dbReference>
<evidence type="ECO:0000313" key="11">
    <source>
        <dbReference type="Proteomes" id="UP001199919"/>
    </source>
</evidence>
<dbReference type="GO" id="GO:0003937">
    <property type="term" value="F:IMP cyclohydrolase activity"/>
    <property type="evidence" value="ECO:0007669"/>
    <property type="project" value="UniProtKB-EC"/>
</dbReference>
<dbReference type="SUPFAM" id="SSF53927">
    <property type="entry name" value="Cytidine deaminase-like"/>
    <property type="match status" value="1"/>
</dbReference>
<proteinExistence type="inferred from homology"/>
<evidence type="ECO:0000256" key="5">
    <source>
        <dbReference type="ARBA" id="ARBA00022755"/>
    </source>
</evidence>
<evidence type="ECO:0000256" key="4">
    <source>
        <dbReference type="ARBA" id="ARBA00022679"/>
    </source>
</evidence>
<dbReference type="SUPFAM" id="SSF52335">
    <property type="entry name" value="Methylglyoxal synthase-like"/>
    <property type="match status" value="1"/>
</dbReference>
<dbReference type="PANTHER" id="PTHR11692">
    <property type="entry name" value="BIFUNCTIONAL PURINE BIOSYNTHESIS PROTEIN PURH"/>
    <property type="match status" value="1"/>
</dbReference>
<keyword evidence="5 8" id="KW-0658">Purine biosynthesis</keyword>
<dbReference type="InterPro" id="IPR016193">
    <property type="entry name" value="Cytidine_deaminase-like"/>
</dbReference>
<comment type="domain">
    <text evidence="8">The IMP cyclohydrolase activity resides in the N-terminal region.</text>
</comment>
<gene>
    <name evidence="8 10" type="primary">purH</name>
    <name evidence="10" type="ORF">LT679_14685</name>
</gene>
<name>A0ABS8U6R7_9SPHI</name>
<comment type="catalytic activity">
    <reaction evidence="8">
        <text>(6R)-10-formyltetrahydrofolate + 5-amino-1-(5-phospho-beta-D-ribosyl)imidazole-4-carboxamide = 5-formamido-1-(5-phospho-D-ribosyl)imidazole-4-carboxamide + (6S)-5,6,7,8-tetrahydrofolate</text>
        <dbReference type="Rhea" id="RHEA:22192"/>
        <dbReference type="ChEBI" id="CHEBI:57453"/>
        <dbReference type="ChEBI" id="CHEBI:58467"/>
        <dbReference type="ChEBI" id="CHEBI:58475"/>
        <dbReference type="ChEBI" id="CHEBI:195366"/>
        <dbReference type="EC" id="2.1.2.3"/>
    </reaction>
</comment>
<dbReference type="NCBIfam" id="NF002049">
    <property type="entry name" value="PRK00881.1"/>
    <property type="match status" value="1"/>
</dbReference>
<accession>A0ABS8U6R7</accession>
<dbReference type="InterPro" id="IPR024051">
    <property type="entry name" value="AICAR_Tfase_dup_dom_sf"/>
</dbReference>
<dbReference type="GO" id="GO:0004643">
    <property type="term" value="F:phosphoribosylaminoimidazolecarboxamide formyltransferase activity"/>
    <property type="evidence" value="ECO:0007669"/>
    <property type="project" value="UniProtKB-EC"/>
</dbReference>
<dbReference type="RefSeq" id="WP_232178360.1">
    <property type="nucleotide sequence ID" value="NZ_JAJPWV010000004.1"/>
</dbReference>
<comment type="pathway">
    <text evidence="2 8">Purine metabolism; IMP biosynthesis via de novo pathway; 5-formamido-1-(5-phospho-D-ribosyl)imidazole-4-carboxamide from 5-amino-1-(5-phospho-D-ribosyl)imidazole-4-carboxamide (10-formyl THF route): step 1/1.</text>
</comment>
<dbReference type="EMBL" id="JAJPWV010000004">
    <property type="protein sequence ID" value="MCD8741860.1"/>
    <property type="molecule type" value="Genomic_DNA"/>
</dbReference>
<reference evidence="10 11" key="1">
    <citation type="submission" date="2021-12" db="EMBL/GenBank/DDBJ databases">
        <title>Mucilaginibacter roseus genome.</title>
        <authorList>
            <person name="Ferreira J.R."/>
            <person name="Newman J.D."/>
        </authorList>
    </citation>
    <scope>NUCLEOTIDE SEQUENCE [LARGE SCALE GENOMIC DNA]</scope>
    <source>
        <strain evidence="10 11">LMG 28454</strain>
    </source>
</reference>
<keyword evidence="11" id="KW-1185">Reference proteome</keyword>
<comment type="catalytic activity">
    <reaction evidence="8">
        <text>IMP + H2O = 5-formamido-1-(5-phospho-D-ribosyl)imidazole-4-carboxamide</text>
        <dbReference type="Rhea" id="RHEA:18445"/>
        <dbReference type="ChEBI" id="CHEBI:15377"/>
        <dbReference type="ChEBI" id="CHEBI:58053"/>
        <dbReference type="ChEBI" id="CHEBI:58467"/>
        <dbReference type="EC" id="3.5.4.10"/>
    </reaction>
</comment>
<comment type="caution">
    <text evidence="10">The sequence shown here is derived from an EMBL/GenBank/DDBJ whole genome shotgun (WGS) entry which is preliminary data.</text>
</comment>
<dbReference type="Pfam" id="PF01808">
    <property type="entry name" value="AICARFT_IMPCHas"/>
    <property type="match status" value="1"/>
</dbReference>
<dbReference type="Pfam" id="PF02142">
    <property type="entry name" value="MGS"/>
    <property type="match status" value="1"/>
</dbReference>
<dbReference type="SMART" id="SM00851">
    <property type="entry name" value="MGS"/>
    <property type="match status" value="1"/>
</dbReference>
<dbReference type="CDD" id="cd01421">
    <property type="entry name" value="IMPCH"/>
    <property type="match status" value="1"/>
</dbReference>
<dbReference type="Gene3D" id="3.40.50.1380">
    <property type="entry name" value="Methylglyoxal synthase-like domain"/>
    <property type="match status" value="1"/>
</dbReference>
<dbReference type="Proteomes" id="UP001199919">
    <property type="component" value="Unassembled WGS sequence"/>
</dbReference>
<evidence type="ECO:0000256" key="8">
    <source>
        <dbReference type="HAMAP-Rule" id="MF_00139"/>
    </source>
</evidence>
<dbReference type="InterPro" id="IPR011607">
    <property type="entry name" value="MGS-like_dom"/>
</dbReference>
<dbReference type="PROSITE" id="PS51855">
    <property type="entry name" value="MGS"/>
    <property type="match status" value="1"/>
</dbReference>
<evidence type="ECO:0000256" key="6">
    <source>
        <dbReference type="ARBA" id="ARBA00022801"/>
    </source>
</evidence>
<dbReference type="EC" id="2.1.2.3" evidence="8"/>
<sequence length="508" mass="56086">MSNSVQIKNALISVYYKDNLEPIIHELNRLGVTIYSTGGTESFIRNLGVNVVAVEDLTSYPSILGGRVKTLHPKVFGGILARRSFESDEQQLAQYDIPQIDLVIVDLYPFEETVQSGAGQEDVIEKIDIGGISLIRAAAKNFKDVVIVASKDDYGTLENILKTQDGQTNIDQRRAFARNAFNISSHYDTAIFNYFNEEDPLPVFKQSIQTSQVLRYGENPHQQGTFYGNLDAMFTKLHGKELSYNNLVDVDAAVALIDEFTEPTIAILKHTNACGVATRSFIKEAWIDALACDPVSAFGGVIIANEEIDAATAEEISKIFYEVLIAPAYTDEAVSILQSKKNRIILVRQRTELPVKQFKTLLNGVIEQDKDAVIEGPEQMNAVTNRKPNEHELKDLYFANKIVKHTKSNTIVFAKNNQLMASGVGQTSRVDSLRQAVLKAHSFGFDLNGAVMASDAFFPFPDCVELAAEAGITAVLQPGGSIKDQDSIDMANQKNISMVTTGVRHFKH</sequence>
<evidence type="ECO:0000256" key="7">
    <source>
        <dbReference type="ARBA" id="ARBA00023268"/>
    </source>
</evidence>
<dbReference type="SMART" id="SM00798">
    <property type="entry name" value="AICARFT_IMPCHas"/>
    <property type="match status" value="1"/>
</dbReference>
<evidence type="ECO:0000256" key="3">
    <source>
        <dbReference type="ARBA" id="ARBA00007667"/>
    </source>
</evidence>
<keyword evidence="6 8" id="KW-0378">Hydrolase</keyword>
<evidence type="ECO:0000256" key="1">
    <source>
        <dbReference type="ARBA" id="ARBA00004844"/>
    </source>
</evidence>
<evidence type="ECO:0000256" key="2">
    <source>
        <dbReference type="ARBA" id="ARBA00004954"/>
    </source>
</evidence>
<dbReference type="EC" id="3.5.4.10" evidence="8"/>
<dbReference type="NCBIfam" id="TIGR00355">
    <property type="entry name" value="purH"/>
    <property type="match status" value="1"/>
</dbReference>
<keyword evidence="4 8" id="KW-0808">Transferase</keyword>
<comment type="similarity">
    <text evidence="3 8">Belongs to the PurH family.</text>
</comment>
<evidence type="ECO:0000313" key="10">
    <source>
        <dbReference type="EMBL" id="MCD8741860.1"/>
    </source>
</evidence>
<keyword evidence="7 8" id="KW-0511">Multifunctional enzyme</keyword>
<comment type="pathway">
    <text evidence="1 8">Purine metabolism; IMP biosynthesis via de novo pathway; IMP from 5-formamido-1-(5-phospho-D-ribosyl)imidazole-4-carboxamide: step 1/1.</text>
</comment>